<dbReference type="InterPro" id="IPR008984">
    <property type="entry name" value="SMAD_FHA_dom_sf"/>
</dbReference>
<evidence type="ECO:0000313" key="3">
    <source>
        <dbReference type="EMBL" id="OLP92685.1"/>
    </source>
</evidence>
<keyword evidence="1" id="KW-1133">Transmembrane helix</keyword>
<keyword evidence="1" id="KW-0472">Membrane</keyword>
<gene>
    <name evidence="3" type="ORF">AK812_SmicGene25501</name>
</gene>
<evidence type="ECO:0000259" key="2">
    <source>
        <dbReference type="PROSITE" id="PS50006"/>
    </source>
</evidence>
<sequence>MSFISRAHVQLEVQEDALLATNISSNPVYVEGEALGRNESRKLRPKQVGIALPSLSPMSAMDTIMLQHWKLVIAVVVSLAVITGCLVELVKQQLISWVDRQPWRSRMIPLQRNMMHNFGYSKSTTADETVIVDCYCFVIAICSHHLVMSLALTPVVVLGWDSAGSVGQFLFYAGAVGDLAYSTYDSVQITLRAFFPVSFKCLGVQLPRKYFIVMVCLHHMLSIMLTLPMILYYPTLRALHVLMWSLLVAGGICYLLSCYKFSLDTQSSLRDFLRYKAASNHQSKGSV</sequence>
<evidence type="ECO:0000313" key="4">
    <source>
        <dbReference type="Proteomes" id="UP000186817"/>
    </source>
</evidence>
<keyword evidence="1" id="KW-0812">Transmembrane</keyword>
<keyword evidence="4" id="KW-1185">Reference proteome</keyword>
<organism evidence="3 4">
    <name type="scientific">Symbiodinium microadriaticum</name>
    <name type="common">Dinoflagellate</name>
    <name type="synonym">Zooxanthella microadriatica</name>
    <dbReference type="NCBI Taxonomy" id="2951"/>
    <lineage>
        <taxon>Eukaryota</taxon>
        <taxon>Sar</taxon>
        <taxon>Alveolata</taxon>
        <taxon>Dinophyceae</taxon>
        <taxon>Suessiales</taxon>
        <taxon>Symbiodiniaceae</taxon>
        <taxon>Symbiodinium</taxon>
    </lineage>
</organism>
<name>A0A1Q9DC51_SYMMI</name>
<dbReference type="PROSITE" id="PS50006">
    <property type="entry name" value="FHA_DOMAIN"/>
    <property type="match status" value="1"/>
</dbReference>
<dbReference type="SUPFAM" id="SSF49879">
    <property type="entry name" value="SMAD/FHA domain"/>
    <property type="match status" value="1"/>
</dbReference>
<dbReference type="EMBL" id="LSRX01000611">
    <property type="protein sequence ID" value="OLP92685.1"/>
    <property type="molecule type" value="Genomic_DNA"/>
</dbReference>
<proteinExistence type="predicted"/>
<dbReference type="AlphaFoldDB" id="A0A1Q9DC51"/>
<comment type="caution">
    <text evidence="3">The sequence shown here is derived from an EMBL/GenBank/DDBJ whole genome shotgun (WGS) entry which is preliminary data.</text>
</comment>
<protein>
    <recommendedName>
        <fullName evidence="2">FHA domain-containing protein</fullName>
    </recommendedName>
</protein>
<dbReference type="Proteomes" id="UP000186817">
    <property type="component" value="Unassembled WGS sequence"/>
</dbReference>
<dbReference type="OrthoDB" id="412987at2759"/>
<feature type="transmembrane region" description="Helical" evidence="1">
    <location>
        <begin position="239"/>
        <end position="259"/>
    </location>
</feature>
<feature type="transmembrane region" description="Helical" evidence="1">
    <location>
        <begin position="210"/>
        <end position="233"/>
    </location>
</feature>
<feature type="transmembrane region" description="Helical" evidence="1">
    <location>
        <begin position="71"/>
        <end position="90"/>
    </location>
</feature>
<reference evidence="3 4" key="1">
    <citation type="submission" date="2016-02" db="EMBL/GenBank/DDBJ databases">
        <title>Genome analysis of coral dinoflagellate symbionts highlights evolutionary adaptations to a symbiotic lifestyle.</title>
        <authorList>
            <person name="Aranda M."/>
            <person name="Li Y."/>
            <person name="Liew Y.J."/>
            <person name="Baumgarten S."/>
            <person name="Simakov O."/>
            <person name="Wilson M."/>
            <person name="Piel J."/>
            <person name="Ashoor H."/>
            <person name="Bougouffa S."/>
            <person name="Bajic V.B."/>
            <person name="Ryu T."/>
            <person name="Ravasi T."/>
            <person name="Bayer T."/>
            <person name="Micklem G."/>
            <person name="Kim H."/>
            <person name="Bhak J."/>
            <person name="Lajeunesse T.C."/>
            <person name="Voolstra C.R."/>
        </authorList>
    </citation>
    <scope>NUCLEOTIDE SEQUENCE [LARGE SCALE GENOMIC DNA]</scope>
    <source>
        <strain evidence="3 4">CCMP2467</strain>
    </source>
</reference>
<accession>A0A1Q9DC51</accession>
<evidence type="ECO:0000256" key="1">
    <source>
        <dbReference type="SAM" id="Phobius"/>
    </source>
</evidence>
<dbReference type="InterPro" id="IPR000253">
    <property type="entry name" value="FHA_dom"/>
</dbReference>
<feature type="domain" description="FHA" evidence="2">
    <location>
        <begin position="1"/>
        <end position="35"/>
    </location>
</feature>